<dbReference type="AlphaFoldDB" id="A0A560LC34"/>
<sequence>MRKLPILKSLHLFETVSEFPSFSRAAERLNMTSGAVSYQMRLLEDWFGRRLFVRHNSGVRLTSDGEQLKSSCASAFTMLEKECYELRRNDAGRSVVVGCSTTFLSHGLLPRLGAFRQRYQDIDFVFETEADLDALAVGALDVLFVSGLLKRPLPVREVHVANELIGPVCAPATLKAIKSPQDILSIPLLHEANGLDAWSEWATAAAICLQGPRRVVFDTFTLAVEAAKSGLGAAISSQILVRSNLEKGELVAPFGFVPVNRSIYMFVNGHRRSIAAVSEFERWVLSEILGRSHQPSPVPGRNSQDQADRSIEASP</sequence>
<dbReference type="InterPro" id="IPR000847">
    <property type="entry name" value="LysR_HTH_N"/>
</dbReference>
<dbReference type="Pfam" id="PF00126">
    <property type="entry name" value="HTH_1"/>
    <property type="match status" value="1"/>
</dbReference>
<dbReference type="Gene3D" id="1.10.10.10">
    <property type="entry name" value="Winged helix-like DNA-binding domain superfamily/Winged helix DNA-binding domain"/>
    <property type="match status" value="1"/>
</dbReference>
<proteinExistence type="inferred from homology"/>
<dbReference type="Gene3D" id="3.40.190.10">
    <property type="entry name" value="Periplasmic binding protein-like II"/>
    <property type="match status" value="2"/>
</dbReference>
<feature type="region of interest" description="Disordered" evidence="6">
    <location>
        <begin position="292"/>
        <end position="315"/>
    </location>
</feature>
<reference evidence="8 9" key="1">
    <citation type="submission" date="2019-06" db="EMBL/GenBank/DDBJ databases">
        <title>Genomic Encyclopedia of Type Strains, Phase IV (KMG-V): Genome sequencing to study the core and pangenomes of soil and plant-associated prokaryotes.</title>
        <authorList>
            <person name="Whitman W."/>
        </authorList>
    </citation>
    <scope>NUCLEOTIDE SEQUENCE [LARGE SCALE GENOMIC DNA]</scope>
    <source>
        <strain evidence="8 9">BR 10355</strain>
    </source>
</reference>
<dbReference type="InterPro" id="IPR036390">
    <property type="entry name" value="WH_DNA-bd_sf"/>
</dbReference>
<keyword evidence="9" id="KW-1185">Reference proteome</keyword>
<dbReference type="InterPro" id="IPR036388">
    <property type="entry name" value="WH-like_DNA-bd_sf"/>
</dbReference>
<keyword evidence="4 8" id="KW-0238">DNA-binding</keyword>
<dbReference type="EMBL" id="VITY01000011">
    <property type="protein sequence ID" value="TWB93131.1"/>
    <property type="molecule type" value="Genomic_DNA"/>
</dbReference>
<accession>A0A560LC34</accession>
<dbReference type="GO" id="GO:0003700">
    <property type="term" value="F:DNA-binding transcription factor activity"/>
    <property type="evidence" value="ECO:0007669"/>
    <property type="project" value="InterPro"/>
</dbReference>
<dbReference type="SUPFAM" id="SSF46785">
    <property type="entry name" value="Winged helix' DNA-binding domain"/>
    <property type="match status" value="1"/>
</dbReference>
<evidence type="ECO:0000256" key="2">
    <source>
        <dbReference type="ARBA" id="ARBA00009437"/>
    </source>
</evidence>
<evidence type="ECO:0000256" key="3">
    <source>
        <dbReference type="ARBA" id="ARBA00023015"/>
    </source>
</evidence>
<dbReference type="Pfam" id="PF03466">
    <property type="entry name" value="LysR_substrate"/>
    <property type="match status" value="1"/>
</dbReference>
<dbReference type="PRINTS" id="PR00039">
    <property type="entry name" value="HTHLYSR"/>
</dbReference>
<dbReference type="Proteomes" id="UP000321304">
    <property type="component" value="Unassembled WGS sequence"/>
</dbReference>
<dbReference type="InterPro" id="IPR005119">
    <property type="entry name" value="LysR_subst-bd"/>
</dbReference>
<comment type="function">
    <text evidence="1">NodD regulates the expression of the nodABCFE genes which encode other nodulation proteins. NodD is also a negative regulator of its own expression. Binds flavonoids as inducers.</text>
</comment>
<gene>
    <name evidence="8" type="ORF">FBZ93_111170</name>
</gene>
<evidence type="ECO:0000256" key="1">
    <source>
        <dbReference type="ARBA" id="ARBA00003502"/>
    </source>
</evidence>
<evidence type="ECO:0000259" key="7">
    <source>
        <dbReference type="PROSITE" id="PS50931"/>
    </source>
</evidence>
<dbReference type="RefSeq" id="WP_146990242.1">
    <property type="nucleotide sequence ID" value="NZ_VITY01000011.1"/>
</dbReference>
<comment type="similarity">
    <text evidence="2">Belongs to the LysR transcriptional regulatory family.</text>
</comment>
<evidence type="ECO:0000313" key="8">
    <source>
        <dbReference type="EMBL" id="TWB93131.1"/>
    </source>
</evidence>
<dbReference type="GO" id="GO:0043565">
    <property type="term" value="F:sequence-specific DNA binding"/>
    <property type="evidence" value="ECO:0007669"/>
    <property type="project" value="TreeGrafter"/>
</dbReference>
<organism evidence="8 9">
    <name type="scientific">Bradyrhizobium macuxiense</name>
    <dbReference type="NCBI Taxonomy" id="1755647"/>
    <lineage>
        <taxon>Bacteria</taxon>
        <taxon>Pseudomonadati</taxon>
        <taxon>Pseudomonadota</taxon>
        <taxon>Alphaproteobacteria</taxon>
        <taxon>Hyphomicrobiales</taxon>
        <taxon>Nitrobacteraceae</taxon>
        <taxon>Bradyrhizobium</taxon>
    </lineage>
</organism>
<comment type="caution">
    <text evidence="8">The sequence shown here is derived from an EMBL/GenBank/DDBJ whole genome shotgun (WGS) entry which is preliminary data.</text>
</comment>
<feature type="domain" description="HTH lysR-type" evidence="7">
    <location>
        <begin position="5"/>
        <end position="62"/>
    </location>
</feature>
<evidence type="ECO:0000256" key="4">
    <source>
        <dbReference type="ARBA" id="ARBA00023125"/>
    </source>
</evidence>
<keyword evidence="3" id="KW-0805">Transcription regulation</keyword>
<evidence type="ECO:0000256" key="5">
    <source>
        <dbReference type="ARBA" id="ARBA00023163"/>
    </source>
</evidence>
<name>A0A560LC34_9BRAD</name>
<dbReference type="SUPFAM" id="SSF53850">
    <property type="entry name" value="Periplasmic binding protein-like II"/>
    <property type="match status" value="1"/>
</dbReference>
<protein>
    <submittedName>
        <fullName evidence="8">DNA-binding transcriptional LysR family regulator</fullName>
    </submittedName>
</protein>
<dbReference type="GO" id="GO:0006351">
    <property type="term" value="P:DNA-templated transcription"/>
    <property type="evidence" value="ECO:0007669"/>
    <property type="project" value="TreeGrafter"/>
</dbReference>
<evidence type="ECO:0000256" key="6">
    <source>
        <dbReference type="SAM" id="MobiDB-lite"/>
    </source>
</evidence>
<dbReference type="PROSITE" id="PS50931">
    <property type="entry name" value="HTH_LYSR"/>
    <property type="match status" value="1"/>
</dbReference>
<dbReference type="PANTHER" id="PTHR30537:SF74">
    <property type="entry name" value="HTH-TYPE TRANSCRIPTIONAL REGULATOR TRPI"/>
    <property type="match status" value="1"/>
</dbReference>
<dbReference type="OrthoDB" id="9793571at2"/>
<dbReference type="PANTHER" id="PTHR30537">
    <property type="entry name" value="HTH-TYPE TRANSCRIPTIONAL REGULATOR"/>
    <property type="match status" value="1"/>
</dbReference>
<evidence type="ECO:0000313" key="9">
    <source>
        <dbReference type="Proteomes" id="UP000321304"/>
    </source>
</evidence>
<keyword evidence="5" id="KW-0804">Transcription</keyword>
<feature type="compositionally biased region" description="Basic and acidic residues" evidence="6">
    <location>
        <begin position="306"/>
        <end position="315"/>
    </location>
</feature>
<dbReference type="InterPro" id="IPR058163">
    <property type="entry name" value="LysR-type_TF_proteobact-type"/>
</dbReference>